<dbReference type="Pfam" id="PF13181">
    <property type="entry name" value="TPR_8"/>
    <property type="match status" value="1"/>
</dbReference>
<dbReference type="InterPro" id="IPR029787">
    <property type="entry name" value="Nucleotide_cyclase"/>
</dbReference>
<reference evidence="4 5" key="1">
    <citation type="submission" date="2021-04" db="EMBL/GenBank/DDBJ databases">
        <title>The genome sequence of Ideonella sp. 3Y2.</title>
        <authorList>
            <person name="Liu Y."/>
        </authorList>
    </citation>
    <scope>NUCLEOTIDE SEQUENCE [LARGE SCALE GENOMIC DNA]</scope>
    <source>
        <strain evidence="4 5">3Y2</strain>
    </source>
</reference>
<dbReference type="InterPro" id="IPR050469">
    <property type="entry name" value="Diguanylate_Cyclase"/>
</dbReference>
<dbReference type="PROSITE" id="PS50887">
    <property type="entry name" value="GGDEF"/>
    <property type="match status" value="1"/>
</dbReference>
<gene>
    <name evidence="4" type="ORF">KAK03_00365</name>
</gene>
<dbReference type="AlphaFoldDB" id="A0A940YA15"/>
<dbReference type="InterPro" id="IPR019734">
    <property type="entry name" value="TPR_rpt"/>
</dbReference>
<dbReference type="GO" id="GO:0052621">
    <property type="term" value="F:diguanylate cyclase activity"/>
    <property type="evidence" value="ECO:0007669"/>
    <property type="project" value="UniProtKB-EC"/>
</dbReference>
<dbReference type="Pfam" id="PF00990">
    <property type="entry name" value="GGDEF"/>
    <property type="match status" value="1"/>
</dbReference>
<dbReference type="SUPFAM" id="SSF55073">
    <property type="entry name" value="Nucleotide cyclase"/>
    <property type="match status" value="1"/>
</dbReference>
<dbReference type="CDD" id="cd01949">
    <property type="entry name" value="GGDEF"/>
    <property type="match status" value="1"/>
</dbReference>
<evidence type="ECO:0000259" key="3">
    <source>
        <dbReference type="PROSITE" id="PS50887"/>
    </source>
</evidence>
<accession>A0A940YA15</accession>
<evidence type="ECO:0000256" key="2">
    <source>
        <dbReference type="ARBA" id="ARBA00034247"/>
    </source>
</evidence>
<dbReference type="GO" id="GO:0005886">
    <property type="term" value="C:plasma membrane"/>
    <property type="evidence" value="ECO:0007669"/>
    <property type="project" value="TreeGrafter"/>
</dbReference>
<dbReference type="Gene3D" id="3.30.70.270">
    <property type="match status" value="1"/>
</dbReference>
<dbReference type="PANTHER" id="PTHR45138">
    <property type="entry name" value="REGULATORY COMPONENTS OF SENSORY TRANSDUCTION SYSTEM"/>
    <property type="match status" value="1"/>
</dbReference>
<dbReference type="RefSeq" id="WP_210851034.1">
    <property type="nucleotide sequence ID" value="NZ_JAGQDD010000001.1"/>
</dbReference>
<proteinExistence type="predicted"/>
<dbReference type="EMBL" id="JAGQDD010000001">
    <property type="protein sequence ID" value="MBQ0928917.1"/>
    <property type="molecule type" value="Genomic_DNA"/>
</dbReference>
<dbReference type="Proteomes" id="UP000676246">
    <property type="component" value="Unassembled WGS sequence"/>
</dbReference>
<keyword evidence="5" id="KW-1185">Reference proteome</keyword>
<dbReference type="PANTHER" id="PTHR45138:SF9">
    <property type="entry name" value="DIGUANYLATE CYCLASE DGCM-RELATED"/>
    <property type="match status" value="1"/>
</dbReference>
<comment type="caution">
    <text evidence="4">The sequence shown here is derived from an EMBL/GenBank/DDBJ whole genome shotgun (WGS) entry which is preliminary data.</text>
</comment>
<sequence length="518" mass="55188">MIALPAAPADLLRALQDSVDRTEHAATDACLQALLQHPGLPTHLQAQALAIASHGHYRRNDLTQASRLASEARAAADLAGDATATAHAGLAWARICWALGDLDEALAELKAVHRQSPAEPRLQLHLFNLLGLVHADLGQAEAAETYQRQALDSARRSGCVDLRLIALTNLAGRVLARGEAARTLHPDTAAAAWAELDRLAAEADALACAHDQELTLPHLLVALGASLVLRDRRDEALAVFARQARIAAAWPDRSSLPHAAGWLARLHAAAGDLAAARRAIDDGLAACAALGAKARAAALHEQACAIEEAGAHWREALQHHKRFHALREECAVDLAQRKAAALALRVELERARREALADALTGLGNRRYLDQRLAPWHAQARERGRPLPLALLDIDHFKQINDRHSHLVGDAVLRRLAQLLQAGARDADLCARFGGEEFVLAWPALDLPAARQVAERLRAQVAAEDWGVLASGLRVTVSVGLADLADHASAADGLAAADAALYAAKAAGRDCVRVATSD</sequence>
<dbReference type="NCBIfam" id="TIGR00254">
    <property type="entry name" value="GGDEF"/>
    <property type="match status" value="1"/>
</dbReference>
<evidence type="ECO:0000256" key="1">
    <source>
        <dbReference type="ARBA" id="ARBA00012528"/>
    </source>
</evidence>
<dbReference type="GO" id="GO:1902201">
    <property type="term" value="P:negative regulation of bacterial-type flagellum-dependent cell motility"/>
    <property type="evidence" value="ECO:0007669"/>
    <property type="project" value="TreeGrafter"/>
</dbReference>
<comment type="catalytic activity">
    <reaction evidence="2">
        <text>2 GTP = 3',3'-c-di-GMP + 2 diphosphate</text>
        <dbReference type="Rhea" id="RHEA:24898"/>
        <dbReference type="ChEBI" id="CHEBI:33019"/>
        <dbReference type="ChEBI" id="CHEBI:37565"/>
        <dbReference type="ChEBI" id="CHEBI:58805"/>
        <dbReference type="EC" id="2.7.7.65"/>
    </reaction>
</comment>
<dbReference type="InterPro" id="IPR000160">
    <property type="entry name" value="GGDEF_dom"/>
</dbReference>
<protein>
    <recommendedName>
        <fullName evidence="1">diguanylate cyclase</fullName>
        <ecNumber evidence="1">2.7.7.65</ecNumber>
    </recommendedName>
</protein>
<dbReference type="GO" id="GO:0043709">
    <property type="term" value="P:cell adhesion involved in single-species biofilm formation"/>
    <property type="evidence" value="ECO:0007669"/>
    <property type="project" value="TreeGrafter"/>
</dbReference>
<organism evidence="4 5">
    <name type="scientific">Ideonella alba</name>
    <dbReference type="NCBI Taxonomy" id="2824118"/>
    <lineage>
        <taxon>Bacteria</taxon>
        <taxon>Pseudomonadati</taxon>
        <taxon>Pseudomonadota</taxon>
        <taxon>Betaproteobacteria</taxon>
        <taxon>Burkholderiales</taxon>
        <taxon>Sphaerotilaceae</taxon>
        <taxon>Ideonella</taxon>
    </lineage>
</organism>
<dbReference type="FunFam" id="3.30.70.270:FF:000001">
    <property type="entry name" value="Diguanylate cyclase domain protein"/>
    <property type="match status" value="1"/>
</dbReference>
<evidence type="ECO:0000313" key="4">
    <source>
        <dbReference type="EMBL" id="MBQ0928917.1"/>
    </source>
</evidence>
<evidence type="ECO:0000313" key="5">
    <source>
        <dbReference type="Proteomes" id="UP000676246"/>
    </source>
</evidence>
<name>A0A940YA15_9BURK</name>
<dbReference type="InterPro" id="IPR011990">
    <property type="entry name" value="TPR-like_helical_dom_sf"/>
</dbReference>
<dbReference type="SMART" id="SM00267">
    <property type="entry name" value="GGDEF"/>
    <property type="match status" value="1"/>
</dbReference>
<dbReference type="SUPFAM" id="SSF48452">
    <property type="entry name" value="TPR-like"/>
    <property type="match status" value="2"/>
</dbReference>
<dbReference type="InterPro" id="IPR043128">
    <property type="entry name" value="Rev_trsase/Diguanyl_cyclase"/>
</dbReference>
<feature type="domain" description="GGDEF" evidence="3">
    <location>
        <begin position="385"/>
        <end position="517"/>
    </location>
</feature>
<dbReference type="EC" id="2.7.7.65" evidence="1"/>
<dbReference type="Gene3D" id="1.25.40.10">
    <property type="entry name" value="Tetratricopeptide repeat domain"/>
    <property type="match status" value="1"/>
</dbReference>